<dbReference type="OrthoDB" id="496416at2759"/>
<dbReference type="GO" id="GO:0019898">
    <property type="term" value="C:extrinsic component of membrane"/>
    <property type="evidence" value="ECO:0007669"/>
    <property type="project" value="InterPro"/>
</dbReference>
<dbReference type="GO" id="GO:0015979">
    <property type="term" value="P:photosynthesis"/>
    <property type="evidence" value="ECO:0007669"/>
    <property type="project" value="InterPro"/>
</dbReference>
<dbReference type="Pfam" id="PF01789">
    <property type="entry name" value="PsbP"/>
    <property type="match status" value="1"/>
</dbReference>
<proteinExistence type="predicted"/>
<dbReference type="GO" id="GO:0005509">
    <property type="term" value="F:calcium ion binding"/>
    <property type="evidence" value="ECO:0007669"/>
    <property type="project" value="InterPro"/>
</dbReference>
<gene>
    <name evidence="3" type="ORF">MNEG_1084</name>
</gene>
<dbReference type="EMBL" id="KK100321">
    <property type="protein sequence ID" value="KIZ06873.1"/>
    <property type="molecule type" value="Genomic_DNA"/>
</dbReference>
<evidence type="ECO:0000313" key="3">
    <source>
        <dbReference type="EMBL" id="KIZ06873.1"/>
    </source>
</evidence>
<name>A0A0D2K9G0_9CHLO</name>
<dbReference type="KEGG" id="mng:MNEG_1084"/>
<dbReference type="PANTHER" id="PTHR31407:SF38">
    <property type="entry name" value="PSBP DOMAIN-CONTAINING PROTEIN 4, CHLOROPLASTIC"/>
    <property type="match status" value="1"/>
</dbReference>
<dbReference type="GeneID" id="25728042"/>
<feature type="chain" id="PRO_5002246036" evidence="1">
    <location>
        <begin position="21"/>
        <end position="222"/>
    </location>
</feature>
<keyword evidence="4" id="KW-1185">Reference proteome</keyword>
<dbReference type="PANTHER" id="PTHR31407">
    <property type="match status" value="1"/>
</dbReference>
<organism evidence="3 4">
    <name type="scientific">Monoraphidium neglectum</name>
    <dbReference type="NCBI Taxonomy" id="145388"/>
    <lineage>
        <taxon>Eukaryota</taxon>
        <taxon>Viridiplantae</taxon>
        <taxon>Chlorophyta</taxon>
        <taxon>core chlorophytes</taxon>
        <taxon>Chlorophyceae</taxon>
        <taxon>CS clade</taxon>
        <taxon>Sphaeropleales</taxon>
        <taxon>Selenastraceae</taxon>
        <taxon>Monoraphidium</taxon>
    </lineage>
</organism>
<sequence>MAIVSRRAAVALLTAAPALGAASSAGAVQGLTAGRVPGVSPEADDSGFYTYKRPEGKSGGHGVGWTEIPRYSFKVPEGWGETPVSIADLGGTEIDLRFADKQEGNLMVVVAPVARFSDIPPNADVRINELAPPGRILSGFAPELFGSPLDEEDVLEARVLVKEGLSYYEWAVRPHRLVSATAVGNRLLILSVSARNAHAWRKHENVLRTIQSSFAVPKPGEA</sequence>
<dbReference type="RefSeq" id="XP_013905892.1">
    <property type="nucleotide sequence ID" value="XM_014050438.1"/>
</dbReference>
<keyword evidence="1" id="KW-0732">Signal</keyword>
<dbReference type="SUPFAM" id="SSF55724">
    <property type="entry name" value="Mog1p/PsbP-like"/>
    <property type="match status" value="1"/>
</dbReference>
<dbReference type="Proteomes" id="UP000054498">
    <property type="component" value="Unassembled WGS sequence"/>
</dbReference>
<dbReference type="GO" id="GO:0009654">
    <property type="term" value="C:photosystem II oxygen evolving complex"/>
    <property type="evidence" value="ECO:0007669"/>
    <property type="project" value="InterPro"/>
</dbReference>
<dbReference type="InterPro" id="IPR016123">
    <property type="entry name" value="Mog1/PsbP_a/b/a-sand"/>
</dbReference>
<protein>
    <submittedName>
        <fullName evidence="3">PsbP domain-containing protein 4</fullName>
    </submittedName>
</protein>
<feature type="signal peptide" evidence="1">
    <location>
        <begin position="1"/>
        <end position="20"/>
    </location>
</feature>
<reference evidence="3 4" key="1">
    <citation type="journal article" date="2013" name="BMC Genomics">
        <title>Reconstruction of the lipid metabolism for the microalga Monoraphidium neglectum from its genome sequence reveals characteristics suitable for biofuel production.</title>
        <authorList>
            <person name="Bogen C."/>
            <person name="Al-Dilaimi A."/>
            <person name="Albersmeier A."/>
            <person name="Wichmann J."/>
            <person name="Grundmann M."/>
            <person name="Rupp O."/>
            <person name="Lauersen K.J."/>
            <person name="Blifernez-Klassen O."/>
            <person name="Kalinowski J."/>
            <person name="Goesmann A."/>
            <person name="Mussgnug J.H."/>
            <person name="Kruse O."/>
        </authorList>
    </citation>
    <scope>NUCLEOTIDE SEQUENCE [LARGE SCALE GENOMIC DNA]</scope>
    <source>
        <strain evidence="3 4">SAG 48.87</strain>
    </source>
</reference>
<dbReference type="STRING" id="145388.A0A0D2K9G0"/>
<dbReference type="Gene3D" id="3.40.1000.10">
    <property type="entry name" value="Mog1/PsbP, alpha/beta/alpha sandwich"/>
    <property type="match status" value="1"/>
</dbReference>
<dbReference type="AlphaFoldDB" id="A0A0D2K9G0"/>
<evidence type="ECO:0000313" key="4">
    <source>
        <dbReference type="Proteomes" id="UP000054498"/>
    </source>
</evidence>
<dbReference type="InterPro" id="IPR002683">
    <property type="entry name" value="PsbP_C"/>
</dbReference>
<accession>A0A0D2K9G0</accession>
<feature type="domain" description="PsbP C-terminal" evidence="2">
    <location>
        <begin position="70"/>
        <end position="216"/>
    </location>
</feature>
<evidence type="ECO:0000259" key="2">
    <source>
        <dbReference type="Pfam" id="PF01789"/>
    </source>
</evidence>
<evidence type="ECO:0000256" key="1">
    <source>
        <dbReference type="SAM" id="SignalP"/>
    </source>
</evidence>